<organism evidence="1 2">
    <name type="scientific">Polarella glacialis</name>
    <name type="common">Dinoflagellate</name>
    <dbReference type="NCBI Taxonomy" id="89957"/>
    <lineage>
        <taxon>Eukaryota</taxon>
        <taxon>Sar</taxon>
        <taxon>Alveolata</taxon>
        <taxon>Dinophyceae</taxon>
        <taxon>Suessiales</taxon>
        <taxon>Suessiaceae</taxon>
        <taxon>Polarella</taxon>
    </lineage>
</organism>
<protein>
    <submittedName>
        <fullName evidence="1">Uncharacterized protein</fullName>
    </submittedName>
</protein>
<sequence length="454" mass="49015">MRTWLGPDVGPGSVVVGPVRVDRWQRQPLRTLLFGTSSNGKGEEKKEVRPGLFASVAVSKGHPSSHSDGQSLCAGLRLVDQVGQSAGPWFCPCDVRITLLGDRVEDFSRTVRWVLTPRNNEIFFDILPLAEVDKHFLFSGVLKLRGEILFHLSASKEPCPAPLSSSAQSSLLTAMMYSWCLAGPSAIKAALAVSSRVGPWDVSRDVVQQSLGMSATGCGDSHLALLAPGLLQPCSDPPRHFAQEVVPGLMIASEAVLSRLVELHDVGVGHLIEVAQQSAPDDSVDAPIFSVRLLQLRGTGDTVELVEEEKGSEVEDVIHFRSAKEIVLIIEESLKRVMVEPTLSWHVLVFPRGVRDAEACAVLVATVVARNFQLSFMEARRYLASRWDVAIDLAWGQRLSGDPELFAEDHLAPRAGDADGLLLEAVEAFGRGDADGAVGSKLAAWLASSAGLRR</sequence>
<accession>A0A813KGA9</accession>
<comment type="caution">
    <text evidence="1">The sequence shown here is derived from an EMBL/GenBank/DDBJ whole genome shotgun (WGS) entry which is preliminary data.</text>
</comment>
<dbReference type="Proteomes" id="UP000626109">
    <property type="component" value="Unassembled WGS sequence"/>
</dbReference>
<evidence type="ECO:0000313" key="2">
    <source>
        <dbReference type="Proteomes" id="UP000626109"/>
    </source>
</evidence>
<reference evidence="1" key="1">
    <citation type="submission" date="2021-02" db="EMBL/GenBank/DDBJ databases">
        <authorList>
            <person name="Dougan E. K."/>
            <person name="Rhodes N."/>
            <person name="Thang M."/>
            <person name="Chan C."/>
        </authorList>
    </citation>
    <scope>NUCLEOTIDE SEQUENCE</scope>
</reference>
<evidence type="ECO:0000313" key="1">
    <source>
        <dbReference type="EMBL" id="CAE8701265.1"/>
    </source>
</evidence>
<dbReference type="AlphaFoldDB" id="A0A813KGA9"/>
<name>A0A813KGA9_POLGL</name>
<proteinExistence type="predicted"/>
<dbReference type="EMBL" id="CAJNNW010029721">
    <property type="protein sequence ID" value="CAE8701265.1"/>
    <property type="molecule type" value="Genomic_DNA"/>
</dbReference>
<feature type="non-terminal residue" evidence="1">
    <location>
        <position position="1"/>
    </location>
</feature>
<gene>
    <name evidence="1" type="ORF">PGLA2088_LOCUS31953</name>
</gene>